<dbReference type="PANTHER" id="PTHR11328:SF24">
    <property type="entry name" value="MAJOR FACILITATOR SUPERFAMILY (MFS) PROFILE DOMAIN-CONTAINING PROTEIN"/>
    <property type="match status" value="1"/>
</dbReference>
<feature type="transmembrane region" description="Helical" evidence="1">
    <location>
        <begin position="159"/>
        <end position="183"/>
    </location>
</feature>
<accession>A0ABS6D905</accession>
<dbReference type="InterPro" id="IPR039672">
    <property type="entry name" value="MFS_2"/>
</dbReference>
<evidence type="ECO:0000256" key="1">
    <source>
        <dbReference type="SAM" id="Phobius"/>
    </source>
</evidence>
<feature type="transmembrane region" description="Helical" evidence="1">
    <location>
        <begin position="94"/>
        <end position="114"/>
    </location>
</feature>
<feature type="transmembrane region" description="Helical" evidence="1">
    <location>
        <begin position="321"/>
        <end position="341"/>
    </location>
</feature>
<keyword evidence="3" id="KW-1185">Reference proteome</keyword>
<feature type="transmembrane region" description="Helical" evidence="1">
    <location>
        <begin position="441"/>
        <end position="464"/>
    </location>
</feature>
<gene>
    <name evidence="2" type="ORF">HGO97_018250</name>
</gene>
<feature type="transmembrane region" description="Helical" evidence="1">
    <location>
        <begin position="120"/>
        <end position="138"/>
    </location>
</feature>
<evidence type="ECO:0000313" key="3">
    <source>
        <dbReference type="Proteomes" id="UP000723714"/>
    </source>
</evidence>
<dbReference type="EMBL" id="JABACJ020000022">
    <property type="protein sequence ID" value="MBU3877750.1"/>
    <property type="molecule type" value="Genomic_DNA"/>
</dbReference>
<dbReference type="Pfam" id="PF13347">
    <property type="entry name" value="MFS_2"/>
    <property type="match status" value="1"/>
</dbReference>
<organism evidence="2 3">
    <name type="scientific">Faecalicatena faecalis</name>
    <dbReference type="NCBI Taxonomy" id="2726362"/>
    <lineage>
        <taxon>Bacteria</taxon>
        <taxon>Bacillati</taxon>
        <taxon>Bacillota</taxon>
        <taxon>Clostridia</taxon>
        <taxon>Lachnospirales</taxon>
        <taxon>Lachnospiraceae</taxon>
        <taxon>Faecalicatena</taxon>
    </lineage>
</organism>
<name>A0ABS6D905_9FIRM</name>
<feature type="transmembrane region" description="Helical" evidence="1">
    <location>
        <begin position="409"/>
        <end position="429"/>
    </location>
</feature>
<feature type="transmembrane region" description="Helical" evidence="1">
    <location>
        <begin position="290"/>
        <end position="309"/>
    </location>
</feature>
<feature type="transmembrane region" description="Helical" evidence="1">
    <location>
        <begin position="195"/>
        <end position="217"/>
    </location>
</feature>
<dbReference type="PANTHER" id="PTHR11328">
    <property type="entry name" value="MAJOR FACILITATOR SUPERFAMILY DOMAIN-CONTAINING PROTEIN"/>
    <property type="match status" value="1"/>
</dbReference>
<comment type="caution">
    <text evidence="2">The sequence shown here is derived from an EMBL/GenBank/DDBJ whole genome shotgun (WGS) entry which is preliminary data.</text>
</comment>
<keyword evidence="1" id="KW-1133">Transmembrane helix</keyword>
<keyword evidence="1" id="KW-0472">Membrane</keyword>
<sequence length="499" mass="54419">MGKKKKLTQSEIDGVQYRHVKTWRIALAQLNAGASMCFYVLMGMASYVANAGYGIAVAVAGVILTATRVFDGITDPIIALVIDKVNTKFGKLRIFLLIGWLIESLAVLMMFSWGSGKNHGIVFFVLTYMVYVIGYTINSVTGNIIPPVMVNDPKQRPMFGVWGTVYNYLVPMMMSLVVTMVILPKFGNQYSVPMLRVNSIFCVAVSFVLVLLCCIGVSSADKPENFQGISVKGKEERVTLRDMARLLKGNRAMQMYIVSAASDKLAQQTGSQAVVSTMLFGILIGNMQLGTLISVIAMLPSIIFAILGAKYAGKHGNKESMVTWTRVALVVAVISVLFCSFADLKKVTVAAVPTILFFLLTFALNGSKMCITTATGAMCADIIDFELDRSGKFLPAAVTATYSFIDKCISSLGSTIAAGCVALIGFRTVMPQPTDEATIPILVMTMFLYYGLPIIGWICTLVAMKFSPLSKEKMVEVQKNIQAKKQAAQEEFIEKYEKA</sequence>
<feature type="transmembrane region" description="Helical" evidence="1">
    <location>
        <begin position="347"/>
        <end position="364"/>
    </location>
</feature>
<evidence type="ECO:0000313" key="2">
    <source>
        <dbReference type="EMBL" id="MBU3877750.1"/>
    </source>
</evidence>
<proteinExistence type="predicted"/>
<protein>
    <submittedName>
        <fullName evidence="2">MFS transporter</fullName>
    </submittedName>
</protein>
<feature type="transmembrane region" description="Helical" evidence="1">
    <location>
        <begin position="55"/>
        <end position="82"/>
    </location>
</feature>
<dbReference type="RefSeq" id="WP_216244368.1">
    <property type="nucleotide sequence ID" value="NZ_JABACJ020000022.1"/>
</dbReference>
<dbReference type="Proteomes" id="UP000723714">
    <property type="component" value="Unassembled WGS sequence"/>
</dbReference>
<reference evidence="2 3" key="1">
    <citation type="submission" date="2021-06" db="EMBL/GenBank/DDBJ databases">
        <title>Faecalicatena sp. nov. isolated from porcine feces.</title>
        <authorList>
            <person name="Oh B.S."/>
            <person name="Lee J.H."/>
        </authorList>
    </citation>
    <scope>NUCLEOTIDE SEQUENCE [LARGE SCALE GENOMIC DNA]</scope>
    <source>
        <strain evidence="2 3">AGMB00832</strain>
    </source>
</reference>
<keyword evidence="1" id="KW-0812">Transmembrane</keyword>